<evidence type="ECO:0000313" key="2">
    <source>
        <dbReference type="Proteomes" id="UP001143856"/>
    </source>
</evidence>
<proteinExistence type="predicted"/>
<name>A0ACC1MT50_9PEZI</name>
<accession>A0ACC1MT50</accession>
<comment type="caution">
    <text evidence="1">The sequence shown here is derived from an EMBL/GenBank/DDBJ whole genome shotgun (WGS) entry which is preliminary data.</text>
</comment>
<evidence type="ECO:0000313" key="1">
    <source>
        <dbReference type="EMBL" id="KAJ2970004.1"/>
    </source>
</evidence>
<protein>
    <submittedName>
        <fullName evidence="1">Uncharacterized protein</fullName>
    </submittedName>
</protein>
<dbReference type="EMBL" id="JAPDGR010003822">
    <property type="protein sequence ID" value="KAJ2970004.1"/>
    <property type="molecule type" value="Genomic_DNA"/>
</dbReference>
<reference evidence="1" key="1">
    <citation type="submission" date="2022-10" db="EMBL/GenBank/DDBJ databases">
        <title>Genome Sequence of Xylaria curta.</title>
        <authorList>
            <person name="Buettner E."/>
        </authorList>
    </citation>
    <scope>NUCLEOTIDE SEQUENCE</scope>
    <source>
        <strain evidence="1">Babe10</strain>
    </source>
</reference>
<dbReference type="Proteomes" id="UP001143856">
    <property type="component" value="Unassembled WGS sequence"/>
</dbReference>
<sequence>MTYDYKVPDTCNDFGFGAVATVRSPVGDIYATEHILELQMVAIFLDKMNDDFGSRGFPSFRPGADPNTKQSFCQAINQLWRNVPQASRFAIDGVTRDPIDHIMPVYSSNDNTHVGEFVLLEKGVNTAKEGMWGRKAINADDTMNSYMQSEPDRAVKNLKDVMTALKYMQDPTINSRLKAEKERVAARLKELDEDKMPNWNRQQGGKAWGRWEKKDLADEWNKFMKQQAEKAKDKAVKYMDDNLKNLEEAYVTSYNEKQADRPGEENQVLKTLLEKIKKLREEWTRYKPISWTNPF</sequence>
<keyword evidence="2" id="KW-1185">Reference proteome</keyword>
<gene>
    <name evidence="1" type="ORF">NUW58_g9829</name>
</gene>
<organism evidence="1 2">
    <name type="scientific">Xylaria curta</name>
    <dbReference type="NCBI Taxonomy" id="42375"/>
    <lineage>
        <taxon>Eukaryota</taxon>
        <taxon>Fungi</taxon>
        <taxon>Dikarya</taxon>
        <taxon>Ascomycota</taxon>
        <taxon>Pezizomycotina</taxon>
        <taxon>Sordariomycetes</taxon>
        <taxon>Xylariomycetidae</taxon>
        <taxon>Xylariales</taxon>
        <taxon>Xylariaceae</taxon>
        <taxon>Xylaria</taxon>
    </lineage>
</organism>